<gene>
    <name evidence="2" type="ORF">SAMEA4384403_01375</name>
</gene>
<sequence>MTTQNYLIAIQNRYEIAQLNSEMKQFIKGLEGEVYFKQLLKKQHNILYINNLNLNFKNRVQIDFLVISDQSIYHFEVKHYSGDYYIRDNQFTNSHGNIFSTPFQQIERANHEIQQIMDQNYINRELKSFLVFTHPTFTLKSPLPSNINSLMPTELYKLSNMFSNYKPQENRKIFQIFKEAHSDFSQFYQNITKIPFNYINPGLKCYKCHQIECIKYEDNKVYTYCNHCQRKLDRKSLYLFNLKELYFCKGEQFTVTEGTNWCRAKNIYTIKRVCDKYFKYNVEKPRYYYLDNV</sequence>
<organism evidence="2 3">
    <name type="scientific">Mammaliicoccus stepanovicii</name>
    <dbReference type="NCBI Taxonomy" id="643214"/>
    <lineage>
        <taxon>Bacteria</taxon>
        <taxon>Bacillati</taxon>
        <taxon>Bacillota</taxon>
        <taxon>Bacilli</taxon>
        <taxon>Bacillales</taxon>
        <taxon>Staphylococcaceae</taxon>
        <taxon>Mammaliicoccus</taxon>
    </lineage>
</organism>
<dbReference type="Pfam" id="PF08378">
    <property type="entry name" value="NERD"/>
    <property type="match status" value="1"/>
</dbReference>
<dbReference type="PROSITE" id="PS50965">
    <property type="entry name" value="NERD"/>
    <property type="match status" value="1"/>
</dbReference>
<evidence type="ECO:0000313" key="3">
    <source>
        <dbReference type="Proteomes" id="UP000242084"/>
    </source>
</evidence>
<feature type="domain" description="NERD" evidence="1">
    <location>
        <begin position="28"/>
        <end position="136"/>
    </location>
</feature>
<proteinExistence type="predicted"/>
<protein>
    <submittedName>
        <fullName evidence="2">Nuclease-related domain</fullName>
    </submittedName>
</protein>
<accession>A0A239ZAS1</accession>
<dbReference type="KEGG" id="sste:SAMEA4384403_1375"/>
<name>A0A239ZAS1_9STAP</name>
<evidence type="ECO:0000259" key="1">
    <source>
        <dbReference type="PROSITE" id="PS50965"/>
    </source>
</evidence>
<dbReference type="InterPro" id="IPR011528">
    <property type="entry name" value="NERD"/>
</dbReference>
<dbReference type="Proteomes" id="UP000242084">
    <property type="component" value="Chromosome 1"/>
</dbReference>
<evidence type="ECO:0000313" key="2">
    <source>
        <dbReference type="EMBL" id="SNV68289.1"/>
    </source>
</evidence>
<dbReference type="OrthoDB" id="2417001at2"/>
<keyword evidence="3" id="KW-1185">Reference proteome</keyword>
<dbReference type="RefSeq" id="WP_095088047.1">
    <property type="nucleotide sequence ID" value="NZ_BMDM01000005.1"/>
</dbReference>
<dbReference type="EMBL" id="LT906462">
    <property type="protein sequence ID" value="SNV68289.1"/>
    <property type="molecule type" value="Genomic_DNA"/>
</dbReference>
<dbReference type="AlphaFoldDB" id="A0A239ZAS1"/>
<reference evidence="2 3" key="1">
    <citation type="submission" date="2017-06" db="EMBL/GenBank/DDBJ databases">
        <authorList>
            <consortium name="Pathogen Informatics"/>
        </authorList>
    </citation>
    <scope>NUCLEOTIDE SEQUENCE [LARGE SCALE GENOMIC DNA]</scope>
    <source>
        <strain evidence="2 3">NCTC13839</strain>
    </source>
</reference>